<dbReference type="Pfam" id="PF02697">
    <property type="entry name" value="VAPB_antitox"/>
    <property type="match status" value="1"/>
</dbReference>
<dbReference type="AlphaFoldDB" id="A0A284VSB6"/>
<protein>
    <recommendedName>
        <fullName evidence="4">Antitoxin</fullName>
    </recommendedName>
</protein>
<evidence type="ECO:0000313" key="3">
    <source>
        <dbReference type="Proteomes" id="UP000218615"/>
    </source>
</evidence>
<gene>
    <name evidence="2" type="ORF">MNV_590031</name>
</gene>
<keyword evidence="1" id="KW-1277">Toxin-antitoxin system</keyword>
<dbReference type="EMBL" id="FZMP01000206">
    <property type="protein sequence ID" value="SNQ62098.1"/>
    <property type="molecule type" value="Genomic_DNA"/>
</dbReference>
<keyword evidence="3" id="KW-1185">Reference proteome</keyword>
<reference evidence="3" key="1">
    <citation type="submission" date="2017-06" db="EMBL/GenBank/DDBJ databases">
        <authorList>
            <person name="Cremers G."/>
        </authorList>
    </citation>
    <scope>NUCLEOTIDE SEQUENCE [LARGE SCALE GENOMIC DNA]</scope>
</reference>
<accession>A0A284VSB6</accession>
<evidence type="ECO:0008006" key="4">
    <source>
        <dbReference type="Google" id="ProtNLM"/>
    </source>
</evidence>
<evidence type="ECO:0000313" key="2">
    <source>
        <dbReference type="EMBL" id="SNQ62098.1"/>
    </source>
</evidence>
<proteinExistence type="predicted"/>
<organism evidence="2 3">
    <name type="scientific">Candidatus Methanoperedens nitratireducens</name>
    <dbReference type="NCBI Taxonomy" id="1392998"/>
    <lineage>
        <taxon>Archaea</taxon>
        <taxon>Methanobacteriati</taxon>
        <taxon>Methanobacteriota</taxon>
        <taxon>Stenosarchaea group</taxon>
        <taxon>Methanomicrobia</taxon>
        <taxon>Methanosarcinales</taxon>
        <taxon>ANME-2 cluster</taxon>
        <taxon>Candidatus Methanoperedentaceae</taxon>
        <taxon>Candidatus Methanoperedens</taxon>
    </lineage>
</organism>
<dbReference type="Proteomes" id="UP000218615">
    <property type="component" value="Unassembled WGS sequence"/>
</dbReference>
<evidence type="ECO:0000256" key="1">
    <source>
        <dbReference type="ARBA" id="ARBA00022649"/>
    </source>
</evidence>
<sequence>MKGMAIKTITISLEAYEKLLAKKTAKESFTDVILKLTKKKDTLAYIRSLKPSTELANNIENVMKKPGG</sequence>
<name>A0A284VSB6_9EURY</name>
<dbReference type="InterPro" id="IPR003847">
    <property type="entry name" value="Put_antitoxin"/>
</dbReference>